<dbReference type="AlphaFoldDB" id="A0A1X0N8J7"/>
<evidence type="ECO:0000256" key="1">
    <source>
        <dbReference type="SAM" id="MobiDB-lite"/>
    </source>
</evidence>
<dbReference type="Proteomes" id="UP000192815">
    <property type="component" value="Unassembled WGS sequence"/>
</dbReference>
<feature type="transmembrane region" description="Helical" evidence="2">
    <location>
        <begin position="54"/>
        <end position="77"/>
    </location>
</feature>
<accession>A0A1X0N8J7</accession>
<proteinExistence type="predicted"/>
<feature type="compositionally biased region" description="Polar residues" evidence="1">
    <location>
        <begin position="1"/>
        <end position="10"/>
    </location>
</feature>
<organism evidence="3 4">
    <name type="scientific">Pseudomonas floridensis</name>
    <dbReference type="NCBI Taxonomy" id="1958950"/>
    <lineage>
        <taxon>Bacteria</taxon>
        <taxon>Pseudomonadati</taxon>
        <taxon>Pseudomonadota</taxon>
        <taxon>Gammaproteobacteria</taxon>
        <taxon>Pseudomonadales</taxon>
        <taxon>Pseudomonadaceae</taxon>
        <taxon>Pseudomonas</taxon>
    </lineage>
</organism>
<dbReference type="EMBL" id="MUIO01000021">
    <property type="protein sequence ID" value="ORC60232.1"/>
    <property type="molecule type" value="Genomic_DNA"/>
</dbReference>
<reference evidence="4" key="1">
    <citation type="submission" date="2017-02" db="EMBL/GenBank/DDBJ databases">
        <title>Pseudomonas floridae sp. nov., a novel pathogenic bacterial species isolated from tomato.</title>
        <authorList>
            <person name="Timilsina S."/>
            <person name="Vallad G.E."/>
            <person name="Jones J.B."/>
        </authorList>
    </citation>
    <scope>NUCLEOTIDE SEQUENCE [LARGE SCALE GENOMIC DNA]</scope>
    <source>
        <strain evidence="4">GEV388</strain>
    </source>
</reference>
<feature type="region of interest" description="Disordered" evidence="1">
    <location>
        <begin position="1"/>
        <end position="33"/>
    </location>
</feature>
<evidence type="ECO:0000256" key="2">
    <source>
        <dbReference type="SAM" id="Phobius"/>
    </source>
</evidence>
<keyword evidence="2" id="KW-1133">Transmembrane helix</keyword>
<comment type="caution">
    <text evidence="3">The sequence shown here is derived from an EMBL/GenBank/DDBJ whole genome shotgun (WGS) entry which is preliminary data.</text>
</comment>
<sequence>MLDDLTSTQARSSRRRRKATDQPPSREATPLWEEQLATDESLEAPSEAVFWDKVAIVSVTAAVLIGVAIGVPLGVYLHGTL</sequence>
<keyword evidence="4" id="KW-1185">Reference proteome</keyword>
<name>A0A1X0N8J7_9PSED</name>
<evidence type="ECO:0000313" key="4">
    <source>
        <dbReference type="Proteomes" id="UP000192815"/>
    </source>
</evidence>
<keyword evidence="2" id="KW-0472">Membrane</keyword>
<protein>
    <submittedName>
        <fullName evidence="3">Uncharacterized protein</fullName>
    </submittedName>
</protein>
<gene>
    <name evidence="3" type="ORF">BZK31_07930</name>
</gene>
<keyword evidence="2" id="KW-0812">Transmembrane</keyword>
<evidence type="ECO:0000313" key="3">
    <source>
        <dbReference type="EMBL" id="ORC60232.1"/>
    </source>
</evidence>